<dbReference type="Gene3D" id="3.40.50.720">
    <property type="entry name" value="NAD(P)-binding Rossmann-like Domain"/>
    <property type="match status" value="1"/>
</dbReference>
<organism evidence="4 5">
    <name type="scientific">Chitinophaga eiseniae</name>
    <dbReference type="NCBI Taxonomy" id="634771"/>
    <lineage>
        <taxon>Bacteria</taxon>
        <taxon>Pseudomonadati</taxon>
        <taxon>Bacteroidota</taxon>
        <taxon>Chitinophagia</taxon>
        <taxon>Chitinophagales</taxon>
        <taxon>Chitinophagaceae</taxon>
        <taxon>Chitinophaga</taxon>
    </lineage>
</organism>
<dbReference type="InterPro" id="IPR036291">
    <property type="entry name" value="NAD(P)-bd_dom_sf"/>
</dbReference>
<dbReference type="GO" id="GO:0016651">
    <property type="term" value="F:oxidoreductase activity, acting on NAD(P)H"/>
    <property type="evidence" value="ECO:0007669"/>
    <property type="project" value="TreeGrafter"/>
</dbReference>
<dbReference type="EMBL" id="FUWZ01000001">
    <property type="protein sequence ID" value="SJZ58128.1"/>
    <property type="molecule type" value="Genomic_DNA"/>
</dbReference>
<feature type="domain" description="Enoyl reductase (ER)" evidence="3">
    <location>
        <begin position="10"/>
        <end position="330"/>
    </location>
</feature>
<dbReference type="AlphaFoldDB" id="A0A1T4LUC1"/>
<gene>
    <name evidence="4" type="ORF">SAMN04488128_101803</name>
</gene>
<sequence length="333" mass="35588">MQAIVLNGFGAPDQFRQKELPVPVYGENELLIEIKATAFNPIDYQMRQGRRESQHMHSPVLGRELAGIVVAAGAQTTGFAPGDKVIAAAGSKGSNGTYATHIALNYQMVTPLPAALPFAVATAIPSAGLTAFQTFRRMHALPEDLLFLTGGAGAVGSFLVKLLKAHGIHQLFTTAGNEQSRAVLGALGLPPGQILDYRGPDVAHRLLAATGQQYVDWAIDTVGGKISETAAEVLGLNKSYADITFLGTERTRELLFDKGAHVLNISNYAYAVANQLSWYGQNLRELAALLNAGTITPPAVQVVGSFSADTVQQAHIMMENNQTYGRKLVMTMD</sequence>
<dbReference type="InterPro" id="IPR013154">
    <property type="entry name" value="ADH-like_N"/>
</dbReference>
<accession>A0A1T4LUC1</accession>
<dbReference type="InterPro" id="IPR020843">
    <property type="entry name" value="ER"/>
</dbReference>
<dbReference type="InterPro" id="IPR011032">
    <property type="entry name" value="GroES-like_sf"/>
</dbReference>
<reference evidence="5" key="1">
    <citation type="submission" date="2017-02" db="EMBL/GenBank/DDBJ databases">
        <authorList>
            <person name="Varghese N."/>
            <person name="Submissions S."/>
        </authorList>
    </citation>
    <scope>NUCLEOTIDE SEQUENCE [LARGE SCALE GENOMIC DNA]</scope>
    <source>
        <strain evidence="5">DSM 22224</strain>
    </source>
</reference>
<dbReference type="STRING" id="634771.SAMN04488128_101803"/>
<dbReference type="SUPFAM" id="SSF50129">
    <property type="entry name" value="GroES-like"/>
    <property type="match status" value="1"/>
</dbReference>
<keyword evidence="5" id="KW-1185">Reference proteome</keyword>
<dbReference type="SMART" id="SM00829">
    <property type="entry name" value="PKS_ER"/>
    <property type="match status" value="1"/>
</dbReference>
<evidence type="ECO:0000259" key="3">
    <source>
        <dbReference type="SMART" id="SM00829"/>
    </source>
</evidence>
<protein>
    <submittedName>
        <fullName evidence="4">NADPH:quinone reductase</fullName>
    </submittedName>
</protein>
<dbReference type="GO" id="GO:0070402">
    <property type="term" value="F:NADPH binding"/>
    <property type="evidence" value="ECO:0007669"/>
    <property type="project" value="TreeGrafter"/>
</dbReference>
<dbReference type="Pfam" id="PF08240">
    <property type="entry name" value="ADH_N"/>
    <property type="match status" value="1"/>
</dbReference>
<evidence type="ECO:0000313" key="4">
    <source>
        <dbReference type="EMBL" id="SJZ58128.1"/>
    </source>
</evidence>
<dbReference type="Pfam" id="PF13602">
    <property type="entry name" value="ADH_zinc_N_2"/>
    <property type="match status" value="1"/>
</dbReference>
<dbReference type="PANTHER" id="PTHR48106">
    <property type="entry name" value="QUINONE OXIDOREDUCTASE PIG3-RELATED"/>
    <property type="match status" value="1"/>
</dbReference>
<dbReference type="CDD" id="cd05289">
    <property type="entry name" value="MDR_like_2"/>
    <property type="match status" value="1"/>
</dbReference>
<keyword evidence="2" id="KW-0560">Oxidoreductase</keyword>
<dbReference type="OrthoDB" id="634508at2"/>
<evidence type="ECO:0000313" key="5">
    <source>
        <dbReference type="Proteomes" id="UP000190367"/>
    </source>
</evidence>
<evidence type="ECO:0000256" key="1">
    <source>
        <dbReference type="ARBA" id="ARBA00022857"/>
    </source>
</evidence>
<name>A0A1T4LUC1_9BACT</name>
<dbReference type="Gene3D" id="3.90.180.10">
    <property type="entry name" value="Medium-chain alcohol dehydrogenases, catalytic domain"/>
    <property type="match status" value="1"/>
</dbReference>
<dbReference type="Proteomes" id="UP000190367">
    <property type="component" value="Unassembled WGS sequence"/>
</dbReference>
<dbReference type="SUPFAM" id="SSF51735">
    <property type="entry name" value="NAD(P)-binding Rossmann-fold domains"/>
    <property type="match status" value="1"/>
</dbReference>
<evidence type="ECO:0000256" key="2">
    <source>
        <dbReference type="ARBA" id="ARBA00023002"/>
    </source>
</evidence>
<keyword evidence="1" id="KW-0521">NADP</keyword>
<dbReference type="PANTHER" id="PTHR48106:SF18">
    <property type="entry name" value="QUINONE OXIDOREDUCTASE PIG3"/>
    <property type="match status" value="1"/>
</dbReference>
<proteinExistence type="predicted"/>
<dbReference type="RefSeq" id="WP_078667450.1">
    <property type="nucleotide sequence ID" value="NZ_FUWZ01000001.1"/>
</dbReference>